<accession>A0A4Y2VBB5</accession>
<sequence>MQLCSPNGRACDVFDSQRLWGGRSRAKKYSLFCSTCVNHTSELHPNDLALYIHALIATRRNPRDFYGIDLVSRLSHLVSGSYYQAHPFLLLALCNANEKPDPALSFPHWMQQNRHFGKDSLDYRALALNAFQCLKTLKYSVDERYASEVGHGLAALQLPDGSFGNVYTTALVVQALASAPNSLDWDRQKALVYLRSQSTVDVNMVSTYLIQLALNADRVKFIKDLYPNLIFGPPSEGREESRYFVQYTVRAEENPDVYFTISMKVPPRSNFYHIMSESARRDAKFNELESRRRRASRHAPFLSVEASKTVKIADHALQHFVMSVKAWFLVGQLGSGMGNGTLNMCKHLRQISYPMQGIAPSTADPSSDIN</sequence>
<dbReference type="Pfam" id="PF01122">
    <property type="entry name" value="Cobalamin_bind"/>
    <property type="match status" value="1"/>
</dbReference>
<name>A0A4Y2VBB5_ARAVE</name>
<dbReference type="Gene3D" id="1.50.10.20">
    <property type="match status" value="1"/>
</dbReference>
<evidence type="ECO:0000256" key="3">
    <source>
        <dbReference type="ARBA" id="ARBA00022729"/>
    </source>
</evidence>
<dbReference type="InterPro" id="IPR008930">
    <property type="entry name" value="Terpenoid_cyclase/PrenylTrfase"/>
</dbReference>
<proteinExistence type="predicted"/>
<evidence type="ECO:0000256" key="1">
    <source>
        <dbReference type="ARBA" id="ARBA00004613"/>
    </source>
</evidence>
<comment type="caution">
    <text evidence="6">The sequence shown here is derived from an EMBL/GenBank/DDBJ whole genome shotgun (WGS) entry which is preliminary data.</text>
</comment>
<evidence type="ECO:0000256" key="2">
    <source>
        <dbReference type="ARBA" id="ARBA00022525"/>
    </source>
</evidence>
<feature type="disulfide bond" evidence="5">
    <location>
        <begin position="94"/>
        <end position="133"/>
    </location>
</feature>
<dbReference type="InterPro" id="IPR002157">
    <property type="entry name" value="Cbl-bd_prot"/>
</dbReference>
<dbReference type="GO" id="GO:0031419">
    <property type="term" value="F:cobalamin binding"/>
    <property type="evidence" value="ECO:0007669"/>
    <property type="project" value="InterPro"/>
</dbReference>
<feature type="binding site" evidence="4">
    <location>
        <position position="122"/>
    </location>
    <ligand>
        <name>cyanocob(III)alamin</name>
        <dbReference type="ChEBI" id="CHEBI:17439"/>
    </ligand>
</feature>
<protein>
    <submittedName>
        <fullName evidence="6">Uncharacterized protein</fullName>
    </submittedName>
</protein>
<dbReference type="EMBL" id="BGPR01045013">
    <property type="protein sequence ID" value="GBO21891.1"/>
    <property type="molecule type" value="Genomic_DNA"/>
</dbReference>
<dbReference type="GO" id="GO:0005615">
    <property type="term" value="C:extracellular space"/>
    <property type="evidence" value="ECO:0007669"/>
    <property type="project" value="TreeGrafter"/>
</dbReference>
<dbReference type="OrthoDB" id="6343110at2759"/>
<dbReference type="PANTHER" id="PTHR10559">
    <property type="entry name" value="TRANSCOBALAMIN-1/GASTRIC INTRINSIC FACTOR"/>
    <property type="match status" value="1"/>
</dbReference>
<keyword evidence="7" id="KW-1185">Reference proteome</keyword>
<dbReference type="GO" id="GO:0015889">
    <property type="term" value="P:cobalamin transport"/>
    <property type="evidence" value="ECO:0007669"/>
    <property type="project" value="InterPro"/>
</dbReference>
<dbReference type="InterPro" id="IPR051588">
    <property type="entry name" value="Cobalamin_Transport"/>
</dbReference>
<keyword evidence="3" id="KW-0732">Signal</keyword>
<dbReference type="AlphaFoldDB" id="A0A4Y2VBB5"/>
<keyword evidence="4" id="KW-0170">Cobalt</keyword>
<reference evidence="6 7" key="1">
    <citation type="journal article" date="2019" name="Sci. Rep.">
        <title>Orb-weaving spider Araneus ventricosus genome elucidates the spidroin gene catalogue.</title>
        <authorList>
            <person name="Kono N."/>
            <person name="Nakamura H."/>
            <person name="Ohtoshi R."/>
            <person name="Moran D.A.P."/>
            <person name="Shinohara A."/>
            <person name="Yoshida Y."/>
            <person name="Fujiwara M."/>
            <person name="Mori M."/>
            <person name="Tomita M."/>
            <person name="Arakawa K."/>
        </authorList>
    </citation>
    <scope>NUCLEOTIDE SEQUENCE [LARGE SCALE GENOMIC DNA]</scope>
</reference>
<dbReference type="SUPFAM" id="SSF48239">
    <property type="entry name" value="Terpenoid cyclases/Protein prenyltransferases"/>
    <property type="match status" value="1"/>
</dbReference>
<evidence type="ECO:0000313" key="6">
    <source>
        <dbReference type="EMBL" id="GBO21891.1"/>
    </source>
</evidence>
<dbReference type="PANTHER" id="PTHR10559:SF18">
    <property type="entry name" value="TRANSCOBALAMIN II"/>
    <property type="match status" value="1"/>
</dbReference>
<feature type="binding site" evidence="4">
    <location>
        <position position="165"/>
    </location>
    <ligand>
        <name>cyanocob(III)alamin</name>
        <dbReference type="ChEBI" id="CHEBI:17439"/>
    </ligand>
</feature>
<keyword evidence="2" id="KW-0964">Secreted</keyword>
<evidence type="ECO:0000256" key="4">
    <source>
        <dbReference type="PIRSR" id="PIRSR602157-1"/>
    </source>
</evidence>
<dbReference type="Proteomes" id="UP000499080">
    <property type="component" value="Unassembled WGS sequence"/>
</dbReference>
<gene>
    <name evidence="6" type="ORF">AVEN_78059_1</name>
</gene>
<comment type="subcellular location">
    <subcellularLocation>
        <location evidence="1">Secreted</location>
    </subcellularLocation>
</comment>
<evidence type="ECO:0000313" key="7">
    <source>
        <dbReference type="Proteomes" id="UP000499080"/>
    </source>
</evidence>
<keyword evidence="5" id="KW-1015">Disulfide bond</keyword>
<organism evidence="6 7">
    <name type="scientific">Araneus ventricosus</name>
    <name type="common">Orbweaver spider</name>
    <name type="synonym">Epeira ventricosa</name>
    <dbReference type="NCBI Taxonomy" id="182803"/>
    <lineage>
        <taxon>Eukaryota</taxon>
        <taxon>Metazoa</taxon>
        <taxon>Ecdysozoa</taxon>
        <taxon>Arthropoda</taxon>
        <taxon>Chelicerata</taxon>
        <taxon>Arachnida</taxon>
        <taxon>Araneae</taxon>
        <taxon>Araneomorphae</taxon>
        <taxon>Entelegynae</taxon>
        <taxon>Araneoidea</taxon>
        <taxon>Araneidae</taxon>
        <taxon>Araneus</taxon>
    </lineage>
</organism>
<evidence type="ECO:0000256" key="5">
    <source>
        <dbReference type="PIRSR" id="PIRSR602157-2"/>
    </source>
</evidence>